<keyword evidence="3" id="KW-1185">Reference proteome</keyword>
<sequence>MDVAKTRPVDEGNWCSWTLDQLSRAKSTSSWLVVTTKKRRPPKNKIFPPNLGRAKSSRKSRHNCVDPIRVEEGDPICCCPVTEGVLTRLEKENQVDSPSTRSFPLSAARPGPPSLASLSTSLPLLDLRMHARASRPDPQVLPIETPAGTHLAFPPAICPSSSPISIHAASPTLPYLPPPSLATVTPTVTCPSSRPIPIQAVAGSSSPLQPPSSIHLPSPTASDLAELLTSRQVPSRPSASPPSSPSTSSAAPHILHLLPCSLSTEGLDSSWAFFATRFFPLRPPLVWVLPGHLLSLPLRLARRSPSHVLRLPLLATGVPRLTTFLPHPLRLVVLPLFPLPPLLCPFLRPLFSFTAPPLHPFLRPSPLSHLLLLQFCSLLLALLPLSRLSNPQKRPPFPPSPPPAISVLPPCPFILFLPFFTFLPLPSA</sequence>
<dbReference type="AlphaFoldDB" id="W1P583"/>
<accession>W1P583</accession>
<proteinExistence type="predicted"/>
<evidence type="ECO:0000313" key="3">
    <source>
        <dbReference type="Proteomes" id="UP000017836"/>
    </source>
</evidence>
<protein>
    <submittedName>
        <fullName evidence="2">Uncharacterized protein</fullName>
    </submittedName>
</protein>
<organism evidence="2 3">
    <name type="scientific">Amborella trichopoda</name>
    <dbReference type="NCBI Taxonomy" id="13333"/>
    <lineage>
        <taxon>Eukaryota</taxon>
        <taxon>Viridiplantae</taxon>
        <taxon>Streptophyta</taxon>
        <taxon>Embryophyta</taxon>
        <taxon>Tracheophyta</taxon>
        <taxon>Spermatophyta</taxon>
        <taxon>Magnoliopsida</taxon>
        <taxon>Amborellales</taxon>
        <taxon>Amborellaceae</taxon>
        <taxon>Amborella</taxon>
    </lineage>
</organism>
<feature type="region of interest" description="Disordered" evidence="1">
    <location>
        <begin position="195"/>
        <end position="219"/>
    </location>
</feature>
<feature type="region of interest" description="Disordered" evidence="1">
    <location>
        <begin position="92"/>
        <end position="114"/>
    </location>
</feature>
<dbReference type="Proteomes" id="UP000017836">
    <property type="component" value="Unassembled WGS sequence"/>
</dbReference>
<evidence type="ECO:0000313" key="2">
    <source>
        <dbReference type="EMBL" id="ERN02125.1"/>
    </source>
</evidence>
<evidence type="ECO:0000256" key="1">
    <source>
        <dbReference type="SAM" id="MobiDB-lite"/>
    </source>
</evidence>
<name>W1P583_AMBTC</name>
<dbReference type="Gramene" id="ERN02125">
    <property type="protein sequence ID" value="ERN02125"/>
    <property type="gene ID" value="AMTR_s00045p00171680"/>
</dbReference>
<dbReference type="EMBL" id="KI394661">
    <property type="protein sequence ID" value="ERN02125.1"/>
    <property type="molecule type" value="Genomic_DNA"/>
</dbReference>
<dbReference type="HOGENOM" id="CLU_641508_0_0_1"/>
<reference evidence="3" key="1">
    <citation type="journal article" date="2013" name="Science">
        <title>The Amborella genome and the evolution of flowering plants.</title>
        <authorList>
            <consortium name="Amborella Genome Project"/>
        </authorList>
    </citation>
    <scope>NUCLEOTIDE SEQUENCE [LARGE SCALE GENOMIC DNA]</scope>
</reference>
<gene>
    <name evidence="2" type="ORF">AMTR_s00045p00171680</name>
</gene>